<feature type="compositionally biased region" description="Basic and acidic residues" evidence="1">
    <location>
        <begin position="84"/>
        <end position="93"/>
    </location>
</feature>
<accession>A0A517NSB0</accession>
<gene>
    <name evidence="3" type="ORF">K239x_19290</name>
</gene>
<name>A0A517NSB0_9BACT</name>
<feature type="signal peptide" evidence="2">
    <location>
        <begin position="1"/>
        <end position="34"/>
    </location>
</feature>
<feature type="compositionally biased region" description="Acidic residues" evidence="1">
    <location>
        <begin position="94"/>
        <end position="106"/>
    </location>
</feature>
<feature type="compositionally biased region" description="Acidic residues" evidence="1">
    <location>
        <begin position="114"/>
        <end position="123"/>
    </location>
</feature>
<evidence type="ECO:0000256" key="2">
    <source>
        <dbReference type="SAM" id="SignalP"/>
    </source>
</evidence>
<sequence precursor="true">MESSQSEVRIRRRRLATLLLAASSLVCQSPSASAEQPGGFLLPPAANQLDAELGIDQILIPAERKFVQVSQRLKSLPEDEDDEVRPGLRRFDPDSDDFDDEDDDDSRSDRRNDDEDGDDEDQFSSELTDQRISHLDNGRFELPALVAPKTATDLVGNGRVPDGFQGDVVSPSVLLPESGNERNLDAVPWNWAVSHWAAANTFSNPRYFEDRMLERHGHERIPELQPFVSGARFFATVPMLPYLMTLSDPCECESTLGYFRSGSCAPVLHQQPPWDAKAAFVEAVAIGSAIAIFP</sequence>
<organism evidence="3 4">
    <name type="scientific">Stieleria marina</name>
    <dbReference type="NCBI Taxonomy" id="1930275"/>
    <lineage>
        <taxon>Bacteria</taxon>
        <taxon>Pseudomonadati</taxon>
        <taxon>Planctomycetota</taxon>
        <taxon>Planctomycetia</taxon>
        <taxon>Pirellulales</taxon>
        <taxon>Pirellulaceae</taxon>
        <taxon>Stieleria</taxon>
    </lineage>
</organism>
<keyword evidence="2" id="KW-0732">Signal</keyword>
<keyword evidence="4" id="KW-1185">Reference proteome</keyword>
<feature type="region of interest" description="Disordered" evidence="1">
    <location>
        <begin position="76"/>
        <end position="132"/>
    </location>
</feature>
<dbReference type="OrthoDB" id="288935at2"/>
<feature type="chain" id="PRO_5022216485" evidence="2">
    <location>
        <begin position="35"/>
        <end position="294"/>
    </location>
</feature>
<dbReference type="EMBL" id="CP036526">
    <property type="protein sequence ID" value="QDT09976.1"/>
    <property type="molecule type" value="Genomic_DNA"/>
</dbReference>
<evidence type="ECO:0000313" key="3">
    <source>
        <dbReference type="EMBL" id="QDT09976.1"/>
    </source>
</evidence>
<reference evidence="3 4" key="1">
    <citation type="submission" date="2019-02" db="EMBL/GenBank/DDBJ databases">
        <title>Deep-cultivation of Planctomycetes and their phenomic and genomic characterization uncovers novel biology.</title>
        <authorList>
            <person name="Wiegand S."/>
            <person name="Jogler M."/>
            <person name="Boedeker C."/>
            <person name="Pinto D."/>
            <person name="Vollmers J."/>
            <person name="Rivas-Marin E."/>
            <person name="Kohn T."/>
            <person name="Peeters S.H."/>
            <person name="Heuer A."/>
            <person name="Rast P."/>
            <person name="Oberbeckmann S."/>
            <person name="Bunk B."/>
            <person name="Jeske O."/>
            <person name="Meyerdierks A."/>
            <person name="Storesund J.E."/>
            <person name="Kallscheuer N."/>
            <person name="Luecker S."/>
            <person name="Lage O.M."/>
            <person name="Pohl T."/>
            <person name="Merkel B.J."/>
            <person name="Hornburger P."/>
            <person name="Mueller R.-W."/>
            <person name="Bruemmer F."/>
            <person name="Labrenz M."/>
            <person name="Spormann A.M."/>
            <person name="Op den Camp H."/>
            <person name="Overmann J."/>
            <person name="Amann R."/>
            <person name="Jetten M.S.M."/>
            <person name="Mascher T."/>
            <person name="Medema M.H."/>
            <person name="Devos D.P."/>
            <person name="Kaster A.-K."/>
            <person name="Ovreas L."/>
            <person name="Rohde M."/>
            <person name="Galperin M.Y."/>
            <person name="Jogler C."/>
        </authorList>
    </citation>
    <scope>NUCLEOTIDE SEQUENCE [LARGE SCALE GENOMIC DNA]</scope>
    <source>
        <strain evidence="3 4">K23_9</strain>
    </source>
</reference>
<dbReference type="Proteomes" id="UP000319817">
    <property type="component" value="Chromosome"/>
</dbReference>
<proteinExistence type="predicted"/>
<dbReference type="RefSeq" id="WP_145417527.1">
    <property type="nucleotide sequence ID" value="NZ_CP036526.1"/>
</dbReference>
<evidence type="ECO:0000256" key="1">
    <source>
        <dbReference type="SAM" id="MobiDB-lite"/>
    </source>
</evidence>
<protein>
    <submittedName>
        <fullName evidence="3">Uncharacterized protein</fullName>
    </submittedName>
</protein>
<evidence type="ECO:0000313" key="4">
    <source>
        <dbReference type="Proteomes" id="UP000319817"/>
    </source>
</evidence>
<dbReference type="AlphaFoldDB" id="A0A517NSB0"/>